<evidence type="ECO:0000313" key="2">
    <source>
        <dbReference type="Proteomes" id="UP000007148"/>
    </source>
</evidence>
<evidence type="ECO:0000313" key="1">
    <source>
        <dbReference type="EMBL" id="CCA71658.1"/>
    </source>
</evidence>
<sequence>MADTPKDTLFLPIILRNHHQPALSQEDEAEQVELDQELLEFLEGNLRKRRELLIRSLEAVRGCREELQQAQDPLRVGQSSGSDQASLEKLASRVQKCRDRLVRGLYSQKLAQDAVDGLVLQLETAKEFTSKHMKPRPFWTVPQEVWLKIFRMVVQPDYDLPDETEQTPRGWVHGSRSMILGSVCHLWRSLVLTDHSLWGSTAIDLQQSVDHARMRIRLYLERSNRQPHTIIIVGRNCTTLSESCVIQDLFQDIEYCDTIQCRADMISSPCIDRLLLHMPAPTTIVLRGEPVGGTKSRFLLPEKIIRRIERFDICGCNYTWYDEHDQLFRPKYVDIRSGLRDIAMEGVWNVPHVWAPAMAQSVMHFAFDMCLLKTGLVKERFPVLTTIEMALDQLVLRLANYAVFPLLRNLIILRLGRPCMEEWKVFTKNSDKGGLIQHVTLRSSNENGGQDLVPYLGRLPRLMDLRLERGCVERFLSKILDTDAFPTYAGVRYLTVADYNGTGEILVRAVERWADVTKPQGIRGVFSSSEKPLPFHLDLEGCSRLSDSVLHKLAPYRT</sequence>
<dbReference type="Proteomes" id="UP000007148">
    <property type="component" value="Unassembled WGS sequence"/>
</dbReference>
<name>G4TK26_SERID</name>
<dbReference type="InParanoid" id="G4TK26"/>
<protein>
    <recommendedName>
        <fullName evidence="3">F-box domain-containing protein</fullName>
    </recommendedName>
</protein>
<evidence type="ECO:0008006" key="3">
    <source>
        <dbReference type="Google" id="ProtNLM"/>
    </source>
</evidence>
<dbReference type="AlphaFoldDB" id="G4TK26"/>
<gene>
    <name evidence="1" type="ORF">PIIN_05594</name>
</gene>
<proteinExistence type="predicted"/>
<comment type="caution">
    <text evidence="1">The sequence shown here is derived from an EMBL/GenBank/DDBJ whole genome shotgun (WGS) entry which is preliminary data.</text>
</comment>
<organism evidence="1 2">
    <name type="scientific">Serendipita indica (strain DSM 11827)</name>
    <name type="common">Root endophyte fungus</name>
    <name type="synonym">Piriformospora indica</name>
    <dbReference type="NCBI Taxonomy" id="1109443"/>
    <lineage>
        <taxon>Eukaryota</taxon>
        <taxon>Fungi</taxon>
        <taxon>Dikarya</taxon>
        <taxon>Basidiomycota</taxon>
        <taxon>Agaricomycotina</taxon>
        <taxon>Agaricomycetes</taxon>
        <taxon>Sebacinales</taxon>
        <taxon>Serendipitaceae</taxon>
        <taxon>Serendipita</taxon>
    </lineage>
</organism>
<accession>G4TK26</accession>
<reference evidence="1 2" key="1">
    <citation type="journal article" date="2011" name="PLoS Pathog.">
        <title>Endophytic Life Strategies Decoded by Genome and Transcriptome Analyses of the Mutualistic Root Symbiont Piriformospora indica.</title>
        <authorList>
            <person name="Zuccaro A."/>
            <person name="Lahrmann U."/>
            <person name="Guldener U."/>
            <person name="Langen G."/>
            <person name="Pfiffi S."/>
            <person name="Biedenkopf D."/>
            <person name="Wong P."/>
            <person name="Samans B."/>
            <person name="Grimm C."/>
            <person name="Basiewicz M."/>
            <person name="Murat C."/>
            <person name="Martin F."/>
            <person name="Kogel K.H."/>
        </authorList>
    </citation>
    <scope>NUCLEOTIDE SEQUENCE [LARGE SCALE GENOMIC DNA]</scope>
    <source>
        <strain evidence="1 2">DSM 11827</strain>
    </source>
</reference>
<dbReference type="HOGENOM" id="CLU_508216_0_0_1"/>
<keyword evidence="2" id="KW-1185">Reference proteome</keyword>
<dbReference type="EMBL" id="CAFZ01000129">
    <property type="protein sequence ID" value="CCA71658.1"/>
    <property type="molecule type" value="Genomic_DNA"/>
</dbReference>